<reference evidence="6" key="2">
    <citation type="submission" date="2025-09" db="UniProtKB">
        <authorList>
            <consortium name="Ensembl"/>
        </authorList>
    </citation>
    <scope>IDENTIFICATION</scope>
</reference>
<keyword evidence="4" id="KW-0175">Coiled coil</keyword>
<name>A0A8C4TYN1_FALTI</name>
<comment type="function">
    <text evidence="2">Acts as a dual histone chaperone and heat shock co-chaperone. As a histone chaperone, forms a co-chaperone complex with MCM2 and histone H3-H4 heterodimers; and may thereby assist MCM2 in histone H3-H4 heterodimer recognition and facilitate the assembly of histones into nucleosomes. May also act as a histone co-chaperone together with TONSL. May recruit histone chaperones ASF1A, NASP and SPT2 to histone H3-H4 heterodimers. Also plays a role as co-chaperone of the HSP70 family of molecular chaperone proteins, such as HSPA1A, HSPA1B and HSPA8. As a co-chaperone, may play a role in the recruitment of HSP70-type molecular chaperone machinery to histone H3-H4 substrates, thereby maintaining the histone structural integrity. Exhibits activity to assemble histones onto DNA in vitro.</text>
</comment>
<dbReference type="SUPFAM" id="SSF46565">
    <property type="entry name" value="Chaperone J-domain"/>
    <property type="match status" value="1"/>
</dbReference>
<dbReference type="Proteomes" id="UP000694562">
    <property type="component" value="Unplaced"/>
</dbReference>
<dbReference type="CDD" id="cd06257">
    <property type="entry name" value="DnaJ"/>
    <property type="match status" value="1"/>
</dbReference>
<evidence type="ECO:0000256" key="2">
    <source>
        <dbReference type="ARBA" id="ARBA00054761"/>
    </source>
</evidence>
<feature type="coiled-coil region" evidence="4">
    <location>
        <begin position="183"/>
        <end position="210"/>
    </location>
</feature>
<protein>
    <recommendedName>
        <fullName evidence="3">DnaJ homolog subfamily C member 9</fullName>
    </recommendedName>
</protein>
<evidence type="ECO:0000256" key="3">
    <source>
        <dbReference type="ARBA" id="ARBA00071610"/>
    </source>
</evidence>
<evidence type="ECO:0000259" key="5">
    <source>
        <dbReference type="PROSITE" id="PS50076"/>
    </source>
</evidence>
<dbReference type="InterPro" id="IPR052594">
    <property type="entry name" value="J_domain-containing_protein"/>
</dbReference>
<evidence type="ECO:0000313" key="7">
    <source>
        <dbReference type="Proteomes" id="UP000694562"/>
    </source>
</evidence>
<dbReference type="PRINTS" id="PR00625">
    <property type="entry name" value="JDOMAIN"/>
</dbReference>
<dbReference type="PANTHER" id="PTHR44144">
    <property type="entry name" value="DNAJ HOMOLOG SUBFAMILY C MEMBER 9"/>
    <property type="match status" value="1"/>
</dbReference>
<evidence type="ECO:0000256" key="4">
    <source>
        <dbReference type="SAM" id="Coils"/>
    </source>
</evidence>
<dbReference type="SMART" id="SM00271">
    <property type="entry name" value="DnaJ"/>
    <property type="match status" value="1"/>
</dbReference>
<proteinExistence type="predicted"/>
<reference evidence="6" key="1">
    <citation type="submission" date="2025-08" db="UniProtKB">
        <authorList>
            <consortium name="Ensembl"/>
        </authorList>
    </citation>
    <scope>IDENTIFICATION</scope>
</reference>
<dbReference type="InterPro" id="IPR018253">
    <property type="entry name" value="DnaJ_domain_CS"/>
</dbReference>
<dbReference type="PROSITE" id="PS00636">
    <property type="entry name" value="DNAJ_1"/>
    <property type="match status" value="1"/>
</dbReference>
<keyword evidence="1" id="KW-0597">Phosphoprotein</keyword>
<dbReference type="Pfam" id="PF23302">
    <property type="entry name" value="HTH_DNAJC9"/>
    <property type="match status" value="1"/>
</dbReference>
<dbReference type="GO" id="GO:0005634">
    <property type="term" value="C:nucleus"/>
    <property type="evidence" value="ECO:0007669"/>
    <property type="project" value="TreeGrafter"/>
</dbReference>
<feature type="domain" description="J" evidence="5">
    <location>
        <begin position="15"/>
        <end position="82"/>
    </location>
</feature>
<accession>A0A8C4TYN1</accession>
<sequence>MGLLEECRAAFGSADLYGVLGARRQASGRELSRAYRRASLRVHPDRAQPGDKEEATRRFQVLGKAYAVLSDEAQRALYDEQGTVDEEGEALRGERDWHEYWRLLFNKITVKDIEDFEKSYKHSEEELADIKAAYVDFEGDMDRIMESVLCVDYTDEPRIRKIIQEAIDSGEVPSYKCFLEESKQKTMARKRRAEKEAREAEKTKDELGLGGEDDLKALIQVRLFVSVEDKLPAYNCVFPEHLCILHPCNSSEFLRLKPDLNVNYLCTLIKSEHGMDFISCIFLKINKVTLISLLHTQSKYLNSSFRELGSVNDFFLRDSRRM</sequence>
<dbReference type="InterPro" id="IPR056453">
    <property type="entry name" value="HTH_DNAJC9"/>
</dbReference>
<dbReference type="PROSITE" id="PS50076">
    <property type="entry name" value="DNAJ_2"/>
    <property type="match status" value="1"/>
</dbReference>
<dbReference type="InterPro" id="IPR036869">
    <property type="entry name" value="J_dom_sf"/>
</dbReference>
<dbReference type="Gene3D" id="1.10.287.110">
    <property type="entry name" value="DnaJ domain"/>
    <property type="match status" value="1"/>
</dbReference>
<dbReference type="InterPro" id="IPR001623">
    <property type="entry name" value="DnaJ_domain"/>
</dbReference>
<dbReference type="Pfam" id="PF00226">
    <property type="entry name" value="DnaJ"/>
    <property type="match status" value="1"/>
</dbReference>
<dbReference type="FunFam" id="1.10.287.110:FF:000035">
    <property type="entry name" value="DnaJ homolog subfamily C member 9"/>
    <property type="match status" value="1"/>
</dbReference>
<dbReference type="PANTHER" id="PTHR44144:SF1">
    <property type="entry name" value="DNAJ HOMOLOG SUBFAMILY C MEMBER 9"/>
    <property type="match status" value="1"/>
</dbReference>
<dbReference type="GO" id="GO:0005737">
    <property type="term" value="C:cytoplasm"/>
    <property type="evidence" value="ECO:0007669"/>
    <property type="project" value="TreeGrafter"/>
</dbReference>
<evidence type="ECO:0000313" key="6">
    <source>
        <dbReference type="Ensembl" id="ENSFTIP00000003542.1"/>
    </source>
</evidence>
<dbReference type="AlphaFoldDB" id="A0A8C4TYN1"/>
<keyword evidence="7" id="KW-1185">Reference proteome</keyword>
<evidence type="ECO:0000256" key="1">
    <source>
        <dbReference type="ARBA" id="ARBA00022553"/>
    </source>
</evidence>
<dbReference type="Ensembl" id="ENSFTIT00000003693.1">
    <property type="protein sequence ID" value="ENSFTIP00000003542.1"/>
    <property type="gene ID" value="ENSFTIG00000002439.1"/>
</dbReference>
<organism evidence="6 7">
    <name type="scientific">Falco tinnunculus</name>
    <name type="common">Common kestrel</name>
    <dbReference type="NCBI Taxonomy" id="100819"/>
    <lineage>
        <taxon>Eukaryota</taxon>
        <taxon>Metazoa</taxon>
        <taxon>Chordata</taxon>
        <taxon>Craniata</taxon>
        <taxon>Vertebrata</taxon>
        <taxon>Euteleostomi</taxon>
        <taxon>Archelosauria</taxon>
        <taxon>Archosauria</taxon>
        <taxon>Dinosauria</taxon>
        <taxon>Saurischia</taxon>
        <taxon>Theropoda</taxon>
        <taxon>Coelurosauria</taxon>
        <taxon>Aves</taxon>
        <taxon>Neognathae</taxon>
        <taxon>Neoaves</taxon>
        <taxon>Telluraves</taxon>
        <taxon>Australaves</taxon>
        <taxon>Falconiformes</taxon>
        <taxon>Falconidae</taxon>
        <taxon>Falco</taxon>
    </lineage>
</organism>
<dbReference type="GO" id="GO:0031072">
    <property type="term" value="F:heat shock protein binding"/>
    <property type="evidence" value="ECO:0007669"/>
    <property type="project" value="TreeGrafter"/>
</dbReference>